<feature type="domain" description="Ribonuclease H1 N-terminal" evidence="2">
    <location>
        <begin position="189"/>
        <end position="230"/>
    </location>
</feature>
<dbReference type="InterPro" id="IPR009027">
    <property type="entry name" value="Ribosomal_bL9/RNase_H1_N"/>
</dbReference>
<feature type="region of interest" description="Disordered" evidence="1">
    <location>
        <begin position="229"/>
        <end position="274"/>
    </location>
</feature>
<gene>
    <name evidence="3" type="ORF">JR316_010559</name>
</gene>
<evidence type="ECO:0000313" key="3">
    <source>
        <dbReference type="EMBL" id="KAG5164912.1"/>
    </source>
</evidence>
<feature type="compositionally biased region" description="Basic and acidic residues" evidence="1">
    <location>
        <begin position="229"/>
        <end position="241"/>
    </location>
</feature>
<evidence type="ECO:0000259" key="2">
    <source>
        <dbReference type="Pfam" id="PF01693"/>
    </source>
</evidence>
<feature type="compositionally biased region" description="Pro residues" evidence="1">
    <location>
        <begin position="258"/>
        <end position="267"/>
    </location>
</feature>
<dbReference type="EMBL" id="JAFIQS010000011">
    <property type="protein sequence ID" value="KAG5164912.1"/>
    <property type="molecule type" value="Genomic_DNA"/>
</dbReference>
<dbReference type="SUPFAM" id="SSF55658">
    <property type="entry name" value="L9 N-domain-like"/>
    <property type="match status" value="1"/>
</dbReference>
<dbReference type="AlphaFoldDB" id="A0A8H8CG19"/>
<organism evidence="3">
    <name type="scientific">Psilocybe cubensis</name>
    <name type="common">Psychedelic mushroom</name>
    <name type="synonym">Stropharia cubensis</name>
    <dbReference type="NCBI Taxonomy" id="181762"/>
    <lineage>
        <taxon>Eukaryota</taxon>
        <taxon>Fungi</taxon>
        <taxon>Dikarya</taxon>
        <taxon>Basidiomycota</taxon>
        <taxon>Agaricomycotina</taxon>
        <taxon>Agaricomycetes</taxon>
        <taxon>Agaricomycetidae</taxon>
        <taxon>Agaricales</taxon>
        <taxon>Agaricineae</taxon>
        <taxon>Strophariaceae</taxon>
        <taxon>Psilocybe</taxon>
    </lineage>
</organism>
<dbReference type="OrthoDB" id="3270804at2759"/>
<sequence length="274" mass="28228">MTRNPNPPPPPPPTAADANVVIDHILDSLIALEIADTASDGNPASPPCYMSLPEVLDAFRAFILQLVNGPNQTSGPSRLDHRIQAAWDASSECLEGSSLDSPAGIAVGGNTGLRAVSTGDSIIVVSSDTDGESDADDEDYYAHPVSSLEPAPAVATSTSLTGATATAVASAPEATPANYVCSTCSGGRWYVVFAGTNVGVFDDWSTVQRYTSGVSHSCYKKYSKKEDAEKAYKDSVTRSEVRILPTPSVAPSMAPGSSHPPPPPPAPSAGALSA</sequence>
<dbReference type="Gene3D" id="3.40.970.10">
    <property type="entry name" value="Ribonuclease H1, N-terminal domain"/>
    <property type="match status" value="1"/>
</dbReference>
<evidence type="ECO:0000256" key="1">
    <source>
        <dbReference type="SAM" id="MobiDB-lite"/>
    </source>
</evidence>
<reference evidence="3" key="1">
    <citation type="submission" date="2021-02" db="EMBL/GenBank/DDBJ databases">
        <title>Psilocybe cubensis genome.</title>
        <authorList>
            <person name="Mckernan K.J."/>
            <person name="Crawford S."/>
            <person name="Trippe A."/>
            <person name="Kane L.T."/>
            <person name="Mclaughlin S."/>
        </authorList>
    </citation>
    <scope>NUCLEOTIDE SEQUENCE [LARGE SCALE GENOMIC DNA]</scope>
    <source>
        <strain evidence="3">MGC-MH-2018</strain>
    </source>
</reference>
<dbReference type="Pfam" id="PF01693">
    <property type="entry name" value="Cauli_VI"/>
    <property type="match status" value="1"/>
</dbReference>
<dbReference type="InterPro" id="IPR011320">
    <property type="entry name" value="RNase_H1_N"/>
</dbReference>
<dbReference type="InterPro" id="IPR037056">
    <property type="entry name" value="RNase_H1_N_sf"/>
</dbReference>
<accession>A0A8H8CG19</accession>
<comment type="caution">
    <text evidence="3">The sequence shown here is derived from an EMBL/GenBank/DDBJ whole genome shotgun (WGS) entry which is preliminary data.</text>
</comment>
<protein>
    <recommendedName>
        <fullName evidence="2">Ribonuclease H1 N-terminal domain-containing protein</fullName>
    </recommendedName>
</protein>
<name>A0A8H8CG19_PSICU</name>
<proteinExistence type="predicted"/>